<dbReference type="InterPro" id="IPR001545">
    <property type="entry name" value="Gonadotropin_bsu"/>
</dbReference>
<dbReference type="InterPro" id="IPR006208">
    <property type="entry name" value="Glyco_hormone_CN"/>
</dbReference>
<dbReference type="CDD" id="cd00069">
    <property type="entry name" value="GHB_like"/>
    <property type="match status" value="1"/>
</dbReference>
<evidence type="ECO:0000313" key="16">
    <source>
        <dbReference type="Proteomes" id="UP000092124"/>
    </source>
</evidence>
<evidence type="ECO:0000256" key="3">
    <source>
        <dbReference type="ARBA" id="ARBA00022525"/>
    </source>
</evidence>
<sequence length="282" mass="31218">DLVYKDPARPNTQKICTFKELVYETIRLPGCAHHSDSLYTYPVATECHCGKCDSDSTDCTVRGLGPSYCSFERLWLSAAHDLDLPAKACQSQDYRDTEKQARSPEVVRRLCQSADSCAISDLEISLASADHTEHSYLFSRYSEVPWSHQGVLDTSSCLEQLWQLGLQRNSPALEGKLFFGMDLCDCLDEDCLGCFYACPTCGSTKCGAECRCDRNGWEVCRCSELQPWKGSVSWALQGCSAEGKPVHLCCAAKAGLLEEGAKERVKPLSNSEILLMAIHSRT</sequence>
<evidence type="ECO:0000256" key="8">
    <source>
        <dbReference type="ARBA" id="ARBA00038691"/>
    </source>
</evidence>
<gene>
    <name evidence="15" type="ORF">A6R68_09269</name>
</gene>
<evidence type="ECO:0000256" key="7">
    <source>
        <dbReference type="ARBA" id="ARBA00037318"/>
    </source>
</evidence>
<evidence type="ECO:0000256" key="12">
    <source>
        <dbReference type="RuleBase" id="RU004069"/>
    </source>
</evidence>
<reference evidence="15 16" key="1">
    <citation type="submission" date="2016-06" db="EMBL/GenBank/DDBJ databases">
        <title>The Draft Genome Sequence and Annotation of the Desert Woodrat Neotoma lepida.</title>
        <authorList>
            <person name="Campbell M."/>
            <person name="Oakeson K.F."/>
            <person name="Yandell M."/>
            <person name="Halpert J.R."/>
            <person name="Dearing D."/>
        </authorList>
    </citation>
    <scope>NUCLEOTIDE SEQUENCE [LARGE SCALE GENOMIC DNA]</scope>
    <source>
        <strain evidence="15">417</strain>
        <tissue evidence="15">Liver</tissue>
    </source>
</reference>
<feature type="domain" description="Glycoprotein hormone subunit beta" evidence="13">
    <location>
        <begin position="1"/>
        <end position="69"/>
    </location>
</feature>
<dbReference type="PROSITE" id="PS00689">
    <property type="entry name" value="GLYCO_HORMONE_BETA_2"/>
    <property type="match status" value="1"/>
</dbReference>
<evidence type="ECO:0000256" key="4">
    <source>
        <dbReference type="ARBA" id="ARBA00022702"/>
    </source>
</evidence>
<dbReference type="STRING" id="56216.A0A1A6G2J6"/>
<accession>A0A1A6G2J6</accession>
<dbReference type="Proteomes" id="UP000092124">
    <property type="component" value="Unassembled WGS sequence"/>
</dbReference>
<dbReference type="OrthoDB" id="8453657at2759"/>
<evidence type="ECO:0000256" key="9">
    <source>
        <dbReference type="ARBA" id="ARBA00040964"/>
    </source>
</evidence>
<keyword evidence="16" id="KW-1185">Reference proteome</keyword>
<dbReference type="Gene3D" id="2.10.90.10">
    <property type="entry name" value="Cystine-knot cytokines"/>
    <property type="match status" value="1"/>
</dbReference>
<feature type="domain" description="ARF7 effector protein C-terminal" evidence="14">
    <location>
        <begin position="180"/>
        <end position="215"/>
    </location>
</feature>
<keyword evidence="3" id="KW-0964">Secreted</keyword>
<evidence type="ECO:0000313" key="15">
    <source>
        <dbReference type="EMBL" id="OBS59607.1"/>
    </source>
</evidence>
<keyword evidence="5" id="KW-1015">Disulfide bond</keyword>
<dbReference type="Pfam" id="PF14949">
    <property type="entry name" value="ARF7EP_C"/>
    <property type="match status" value="1"/>
</dbReference>
<dbReference type="AlphaFoldDB" id="A0A1A6G2J6"/>
<organism evidence="15 16">
    <name type="scientific">Neotoma lepida</name>
    <name type="common">Desert woodrat</name>
    <dbReference type="NCBI Taxonomy" id="56216"/>
    <lineage>
        <taxon>Eukaryota</taxon>
        <taxon>Metazoa</taxon>
        <taxon>Chordata</taxon>
        <taxon>Craniata</taxon>
        <taxon>Vertebrata</taxon>
        <taxon>Euteleostomi</taxon>
        <taxon>Mammalia</taxon>
        <taxon>Eutheria</taxon>
        <taxon>Euarchontoglires</taxon>
        <taxon>Glires</taxon>
        <taxon>Rodentia</taxon>
        <taxon>Myomorpha</taxon>
        <taxon>Muroidea</taxon>
        <taxon>Cricetidae</taxon>
        <taxon>Neotominae</taxon>
        <taxon>Neotoma</taxon>
    </lineage>
</organism>
<dbReference type="PANTHER" id="PTHR11515:SF17">
    <property type="entry name" value="FOLLITROPIN SUBUNIT BETA"/>
    <property type="match status" value="1"/>
</dbReference>
<dbReference type="InterPro" id="IPR029264">
    <property type="entry name" value="ARF7EP_C"/>
</dbReference>
<dbReference type="PANTHER" id="PTHR11515">
    <property type="entry name" value="GLYCOPROTEIN HORMONE BETA CHAIN"/>
    <property type="match status" value="1"/>
</dbReference>
<evidence type="ECO:0000259" key="14">
    <source>
        <dbReference type="Pfam" id="PF14949"/>
    </source>
</evidence>
<dbReference type="Pfam" id="PF00007">
    <property type="entry name" value="Cys_knot"/>
    <property type="match status" value="1"/>
</dbReference>
<dbReference type="InterPro" id="IPR029034">
    <property type="entry name" value="Cystine-knot_cytokine"/>
</dbReference>
<proteinExistence type="inferred from homology"/>
<evidence type="ECO:0000256" key="5">
    <source>
        <dbReference type="ARBA" id="ARBA00023157"/>
    </source>
</evidence>
<name>A0A1A6G2J6_NEOLE</name>
<dbReference type="SUPFAM" id="SSF57501">
    <property type="entry name" value="Cystine-knot cytokines"/>
    <property type="match status" value="1"/>
</dbReference>
<feature type="non-terminal residue" evidence="15">
    <location>
        <position position="282"/>
    </location>
</feature>
<comment type="subunit">
    <text evidence="8">Heterodimer. The active follitropin is a heterodimer composed of an alpha chain/CGA shared with other hormones and a unique beta chain/FSHB shown here.</text>
</comment>
<comment type="subcellular location">
    <subcellularLocation>
        <location evidence="1 12">Secreted</location>
    </subcellularLocation>
</comment>
<dbReference type="GO" id="GO:0016913">
    <property type="term" value="F:follicle-stimulating hormone activity"/>
    <property type="evidence" value="ECO:0007669"/>
    <property type="project" value="TreeGrafter"/>
</dbReference>
<comment type="similarity">
    <text evidence="2 12">Belongs to the glycoprotein hormones subunit beta family.</text>
</comment>
<dbReference type="InterPro" id="IPR018245">
    <property type="entry name" value="Gonadotropin_bsu_CS"/>
</dbReference>
<evidence type="ECO:0000256" key="10">
    <source>
        <dbReference type="ARBA" id="ARBA00041687"/>
    </source>
</evidence>
<feature type="non-terminal residue" evidence="15">
    <location>
        <position position="1"/>
    </location>
</feature>
<dbReference type="GO" id="GO:0005737">
    <property type="term" value="C:cytoplasm"/>
    <property type="evidence" value="ECO:0007669"/>
    <property type="project" value="TreeGrafter"/>
</dbReference>
<dbReference type="GO" id="GO:0005615">
    <property type="term" value="C:extracellular space"/>
    <property type="evidence" value="ECO:0007669"/>
    <property type="project" value="TreeGrafter"/>
</dbReference>
<dbReference type="FunFam" id="2.10.90.10:FF:000007">
    <property type="entry name" value="Luteinizing hormone beta subunit"/>
    <property type="match status" value="1"/>
</dbReference>
<dbReference type="SMART" id="SM00068">
    <property type="entry name" value="GHB"/>
    <property type="match status" value="1"/>
</dbReference>
<keyword evidence="6" id="KW-0325">Glycoprotein</keyword>
<comment type="function">
    <text evidence="7">Together with the alpha chain CGA constitutes follitropin, the follicle-stimulating hormone, and provides its biological specificity to the hormone heterodimer. Binds FSHR, a G protein-coupled receptor, on target cells to activate downstream signaling pathways. Follitropin is involved in follicle development and spermatogenesis in reproductive organs.</text>
</comment>
<evidence type="ECO:0000256" key="6">
    <source>
        <dbReference type="ARBA" id="ARBA00023180"/>
    </source>
</evidence>
<keyword evidence="4 12" id="KW-0372">Hormone</keyword>
<evidence type="ECO:0000256" key="11">
    <source>
        <dbReference type="ARBA" id="ARBA00042045"/>
    </source>
</evidence>
<dbReference type="EMBL" id="LZPO01108008">
    <property type="protein sequence ID" value="OBS59607.1"/>
    <property type="molecule type" value="Genomic_DNA"/>
</dbReference>
<evidence type="ECO:0000256" key="2">
    <source>
        <dbReference type="ARBA" id="ARBA00006552"/>
    </source>
</evidence>
<evidence type="ECO:0000259" key="13">
    <source>
        <dbReference type="Pfam" id="PF00007"/>
    </source>
</evidence>
<evidence type="ECO:0000256" key="1">
    <source>
        <dbReference type="ARBA" id="ARBA00004613"/>
    </source>
</evidence>
<comment type="caution">
    <text evidence="15">The sequence shown here is derived from an EMBL/GenBank/DDBJ whole genome shotgun (WGS) entry which is preliminary data.</text>
</comment>
<protein>
    <recommendedName>
        <fullName evidence="9">Follitropin subunit beta</fullName>
    </recommendedName>
    <alternativeName>
        <fullName evidence="10">Follicle-stimulating hormone beta subunit</fullName>
    </alternativeName>
    <alternativeName>
        <fullName evidence="11">Follitropin beta chain</fullName>
    </alternativeName>
</protein>
<dbReference type="GO" id="GO:0042699">
    <property type="term" value="P:follicle-stimulating hormone signaling pathway"/>
    <property type="evidence" value="ECO:0007669"/>
    <property type="project" value="TreeGrafter"/>
</dbReference>